<gene>
    <name evidence="2" type="ORF">A7A08_02670</name>
</gene>
<evidence type="ECO:0000313" key="3">
    <source>
        <dbReference type="Proteomes" id="UP000095087"/>
    </source>
</evidence>
<dbReference type="EMBL" id="MASI01000007">
    <property type="protein sequence ID" value="ODA66546.1"/>
    <property type="molecule type" value="Genomic_DNA"/>
</dbReference>
<dbReference type="STRING" id="1177755.A7A08_02670"/>
<proteinExistence type="predicted"/>
<keyword evidence="1" id="KW-0472">Membrane</keyword>
<organism evidence="2 3">
    <name type="scientific">Methyloligella halotolerans</name>
    <dbReference type="NCBI Taxonomy" id="1177755"/>
    <lineage>
        <taxon>Bacteria</taxon>
        <taxon>Pseudomonadati</taxon>
        <taxon>Pseudomonadota</taxon>
        <taxon>Alphaproteobacteria</taxon>
        <taxon>Hyphomicrobiales</taxon>
        <taxon>Hyphomicrobiaceae</taxon>
        <taxon>Methyloligella</taxon>
    </lineage>
</organism>
<evidence type="ECO:0000256" key="1">
    <source>
        <dbReference type="SAM" id="Phobius"/>
    </source>
</evidence>
<sequence>MTAYTESFQVIVRASLESESMKPFLKDVPFKGSRRVYLAIKLLLLVFIVLVAWHVFYGLV</sequence>
<keyword evidence="1" id="KW-0812">Transmembrane</keyword>
<evidence type="ECO:0000313" key="2">
    <source>
        <dbReference type="EMBL" id="ODA66546.1"/>
    </source>
</evidence>
<protein>
    <submittedName>
        <fullName evidence="2">Uncharacterized protein</fullName>
    </submittedName>
</protein>
<feature type="transmembrane region" description="Helical" evidence="1">
    <location>
        <begin position="36"/>
        <end position="56"/>
    </location>
</feature>
<reference evidence="2 3" key="1">
    <citation type="submission" date="2016-07" db="EMBL/GenBank/DDBJ databases">
        <title>Draft genome sequence of Methyloligella halotolerans C2T (VKM B-2706T=CCUG 61687T=DSM 25045T), a halotolerant polyhydroxybutyrate accumulating methylotroph.</title>
        <authorList>
            <person name="Vasilenko O.V."/>
            <person name="Doronina N.V."/>
            <person name="Poroshina M.N."/>
            <person name="Tarlachkov S.V."/>
            <person name="Trotsenko Y.A."/>
        </authorList>
    </citation>
    <scope>NUCLEOTIDE SEQUENCE [LARGE SCALE GENOMIC DNA]</scope>
    <source>
        <strain evidence="2 3">VKM B-2706</strain>
    </source>
</reference>
<accession>A0A1E2RWA7</accession>
<keyword evidence="3" id="KW-1185">Reference proteome</keyword>
<dbReference type="AlphaFoldDB" id="A0A1E2RWA7"/>
<comment type="caution">
    <text evidence="2">The sequence shown here is derived from an EMBL/GenBank/DDBJ whole genome shotgun (WGS) entry which is preliminary data.</text>
</comment>
<name>A0A1E2RWA7_9HYPH</name>
<keyword evidence="1" id="KW-1133">Transmembrane helix</keyword>
<dbReference type="Proteomes" id="UP000095087">
    <property type="component" value="Unassembled WGS sequence"/>
</dbReference>